<evidence type="ECO:0000313" key="9">
    <source>
        <dbReference type="Proteomes" id="UP000540989"/>
    </source>
</evidence>
<dbReference type="InterPro" id="IPR013762">
    <property type="entry name" value="Integrase-like_cat_sf"/>
</dbReference>
<feature type="domain" description="Tyr recombinase" evidence="6">
    <location>
        <begin position="132"/>
        <end position="322"/>
    </location>
</feature>
<comment type="similarity">
    <text evidence="1">Belongs to the 'phage' integrase family.</text>
</comment>
<evidence type="ECO:0000313" key="8">
    <source>
        <dbReference type="EMBL" id="MBB5061437.1"/>
    </source>
</evidence>
<name>A0A7W7ZKH2_9BACT</name>
<sequence>MEIGSQLVTNKNDDLRILLPALVGREGERTARRFLEFFTVHIRNANTRAAYGHAAGLFLDWCEARGLSELGAIQPMHVAGYIEQLQKERSAPTVKQHLACLRMLFDWLVTGQVVPSNPVHSVRGPRHSVTKGTTPVISSAEARELLDSMDETSLVRLRDRALVAVMAFTFARVSAVVDLKVEDYYPQKKRWWLRLREKNGKVHQMPCHHKLEAYLDAYLAAAGIRQDGKGWLFRSAIGRSGKLSNRPVSRTDVWYMVQRRANDAQLETAIGCHTFRATGITDYLTNGGKLEVAQRMAGHSNAKTTGLYDRRSDDVSLSEVEKIGI</sequence>
<dbReference type="InterPro" id="IPR002104">
    <property type="entry name" value="Integrase_catalytic"/>
</dbReference>
<evidence type="ECO:0000256" key="3">
    <source>
        <dbReference type="ARBA" id="ARBA00023125"/>
    </source>
</evidence>
<dbReference type="InterPro" id="IPR050090">
    <property type="entry name" value="Tyrosine_recombinase_XerCD"/>
</dbReference>
<dbReference type="PROSITE" id="PS51898">
    <property type="entry name" value="TYR_RECOMBINASE"/>
    <property type="match status" value="1"/>
</dbReference>
<dbReference type="AlphaFoldDB" id="A0A7W7ZKH2"/>
<dbReference type="Pfam" id="PF00589">
    <property type="entry name" value="Phage_integrase"/>
    <property type="match status" value="1"/>
</dbReference>
<comment type="caution">
    <text evidence="8">The sequence shown here is derived from an EMBL/GenBank/DDBJ whole genome shotgun (WGS) entry which is preliminary data.</text>
</comment>
<dbReference type="GO" id="GO:0006310">
    <property type="term" value="P:DNA recombination"/>
    <property type="evidence" value="ECO:0007669"/>
    <property type="project" value="UniProtKB-KW"/>
</dbReference>
<organism evidence="8 9">
    <name type="scientific">Granulicella aggregans</name>
    <dbReference type="NCBI Taxonomy" id="474949"/>
    <lineage>
        <taxon>Bacteria</taxon>
        <taxon>Pseudomonadati</taxon>
        <taxon>Acidobacteriota</taxon>
        <taxon>Terriglobia</taxon>
        <taxon>Terriglobales</taxon>
        <taxon>Acidobacteriaceae</taxon>
        <taxon>Granulicella</taxon>
    </lineage>
</organism>
<dbReference type="EMBL" id="JACHIP010000043">
    <property type="protein sequence ID" value="MBB5061437.1"/>
    <property type="molecule type" value="Genomic_DNA"/>
</dbReference>
<dbReference type="SUPFAM" id="SSF56349">
    <property type="entry name" value="DNA breaking-rejoining enzymes"/>
    <property type="match status" value="1"/>
</dbReference>
<keyword evidence="3 5" id="KW-0238">DNA-binding</keyword>
<reference evidence="8 9" key="1">
    <citation type="submission" date="2020-08" db="EMBL/GenBank/DDBJ databases">
        <title>Genomic Encyclopedia of Type Strains, Phase IV (KMG-V): Genome sequencing to study the core and pangenomes of soil and plant-associated prokaryotes.</title>
        <authorList>
            <person name="Whitman W."/>
        </authorList>
    </citation>
    <scope>NUCLEOTIDE SEQUENCE [LARGE SCALE GENOMIC DNA]</scope>
    <source>
        <strain evidence="8 9">M8UP14</strain>
    </source>
</reference>
<dbReference type="Gene3D" id="1.10.150.130">
    <property type="match status" value="1"/>
</dbReference>
<accession>A0A7W7ZKH2</accession>
<protein>
    <submittedName>
        <fullName evidence="8">Site-specific recombinase XerD</fullName>
    </submittedName>
</protein>
<proteinExistence type="inferred from homology"/>
<dbReference type="PANTHER" id="PTHR30349:SF41">
    <property type="entry name" value="INTEGRASE_RECOMBINASE PROTEIN MJ0367-RELATED"/>
    <property type="match status" value="1"/>
</dbReference>
<dbReference type="InterPro" id="IPR004107">
    <property type="entry name" value="Integrase_SAM-like_N"/>
</dbReference>
<feature type="domain" description="Core-binding (CB)" evidence="7">
    <location>
        <begin position="25"/>
        <end position="109"/>
    </location>
</feature>
<evidence type="ECO:0000256" key="4">
    <source>
        <dbReference type="ARBA" id="ARBA00023172"/>
    </source>
</evidence>
<dbReference type="InterPro" id="IPR044068">
    <property type="entry name" value="CB"/>
</dbReference>
<evidence type="ECO:0000256" key="5">
    <source>
        <dbReference type="PROSITE-ProRule" id="PRU01248"/>
    </source>
</evidence>
<gene>
    <name evidence="8" type="ORF">HDF16_006173</name>
</gene>
<evidence type="ECO:0000259" key="7">
    <source>
        <dbReference type="PROSITE" id="PS51900"/>
    </source>
</evidence>
<dbReference type="Proteomes" id="UP000540989">
    <property type="component" value="Unassembled WGS sequence"/>
</dbReference>
<dbReference type="GO" id="GO:0003677">
    <property type="term" value="F:DNA binding"/>
    <property type="evidence" value="ECO:0007669"/>
    <property type="project" value="UniProtKB-UniRule"/>
</dbReference>
<evidence type="ECO:0000256" key="1">
    <source>
        <dbReference type="ARBA" id="ARBA00008857"/>
    </source>
</evidence>
<keyword evidence="4" id="KW-0233">DNA recombination</keyword>
<evidence type="ECO:0000256" key="2">
    <source>
        <dbReference type="ARBA" id="ARBA00022908"/>
    </source>
</evidence>
<dbReference type="GO" id="GO:0015074">
    <property type="term" value="P:DNA integration"/>
    <property type="evidence" value="ECO:0007669"/>
    <property type="project" value="UniProtKB-KW"/>
</dbReference>
<dbReference type="PANTHER" id="PTHR30349">
    <property type="entry name" value="PHAGE INTEGRASE-RELATED"/>
    <property type="match status" value="1"/>
</dbReference>
<dbReference type="Pfam" id="PF02899">
    <property type="entry name" value="Phage_int_SAM_1"/>
    <property type="match status" value="1"/>
</dbReference>
<evidence type="ECO:0000259" key="6">
    <source>
        <dbReference type="PROSITE" id="PS51898"/>
    </source>
</evidence>
<keyword evidence="9" id="KW-1185">Reference proteome</keyword>
<dbReference type="InterPro" id="IPR011010">
    <property type="entry name" value="DNA_brk_join_enz"/>
</dbReference>
<keyword evidence="2" id="KW-0229">DNA integration</keyword>
<dbReference type="RefSeq" id="WP_184224325.1">
    <property type="nucleotide sequence ID" value="NZ_JACHIP010000043.1"/>
</dbReference>
<dbReference type="PROSITE" id="PS51900">
    <property type="entry name" value="CB"/>
    <property type="match status" value="1"/>
</dbReference>
<dbReference type="Gene3D" id="1.10.443.10">
    <property type="entry name" value="Intergrase catalytic core"/>
    <property type="match status" value="1"/>
</dbReference>
<dbReference type="InterPro" id="IPR010998">
    <property type="entry name" value="Integrase_recombinase_N"/>
</dbReference>